<dbReference type="PROSITE" id="PS00180">
    <property type="entry name" value="GLNA_1"/>
    <property type="match status" value="1"/>
</dbReference>
<evidence type="ECO:0000256" key="11">
    <source>
        <dbReference type="PIRSR" id="PIRSR604809-50"/>
    </source>
</evidence>
<dbReference type="PROSITE" id="PS00181">
    <property type="entry name" value="GLNA_ATP"/>
    <property type="match status" value="1"/>
</dbReference>
<dbReference type="GO" id="GO:0005737">
    <property type="term" value="C:cytoplasm"/>
    <property type="evidence" value="ECO:0007669"/>
    <property type="project" value="UniProtKB-SubCell"/>
</dbReference>
<feature type="binding site" evidence="10">
    <location>
        <position position="133"/>
    </location>
    <ligand>
        <name>Mg(2+)</name>
        <dbReference type="ChEBI" id="CHEBI:18420"/>
        <label>1</label>
    </ligand>
</feature>
<protein>
    <recommendedName>
        <fullName evidence="3 14">Glutamine synthetase</fullName>
        <ecNumber evidence="14">6.3.1.2</ecNumber>
    </recommendedName>
</protein>
<evidence type="ECO:0000256" key="12">
    <source>
        <dbReference type="PROSITE-ProRule" id="PRU01330"/>
    </source>
</evidence>
<feature type="binding site" evidence="9">
    <location>
        <position position="339"/>
    </location>
    <ligand>
        <name>ATP</name>
        <dbReference type="ChEBI" id="CHEBI:30616"/>
    </ligand>
</feature>
<dbReference type="PROSITE" id="PS51986">
    <property type="entry name" value="GS_BETA_GRASP"/>
    <property type="match status" value="1"/>
</dbReference>
<reference evidence="18" key="1">
    <citation type="submission" date="2017-09" db="EMBL/GenBank/DDBJ databases">
        <title>The Reconstruction of 2,631 Draft Metagenome-Assembled Genomes from the Global Oceans.</title>
        <authorList>
            <person name="Tully B.J."/>
            <person name="Graham E.D."/>
            <person name="Heidelberg J.F."/>
        </authorList>
    </citation>
    <scope>NUCLEOTIDE SEQUENCE [LARGE SCALE GENOMIC DNA]</scope>
</reference>
<evidence type="ECO:0000256" key="2">
    <source>
        <dbReference type="ARBA" id="ARBA00009897"/>
    </source>
</evidence>
<dbReference type="PANTHER" id="PTHR43407:SF1">
    <property type="entry name" value="LENGSIN"/>
    <property type="match status" value="1"/>
</dbReference>
<dbReference type="InterPro" id="IPR036651">
    <property type="entry name" value="Gln_synt_N_sf"/>
</dbReference>
<dbReference type="Gene3D" id="3.30.590.10">
    <property type="entry name" value="Glutamine synthetase/guanido kinase, catalytic domain"/>
    <property type="match status" value="1"/>
</dbReference>
<organism evidence="17 18">
    <name type="scientific">SAR324 cluster bacterium</name>
    <dbReference type="NCBI Taxonomy" id="2024889"/>
    <lineage>
        <taxon>Bacteria</taxon>
        <taxon>Deltaproteobacteria</taxon>
        <taxon>SAR324 cluster</taxon>
    </lineage>
</organism>
<dbReference type="PROSITE" id="PS51987">
    <property type="entry name" value="GS_CATALYTIC"/>
    <property type="match status" value="1"/>
</dbReference>
<dbReference type="GO" id="GO:0016020">
    <property type="term" value="C:membrane"/>
    <property type="evidence" value="ECO:0007669"/>
    <property type="project" value="TreeGrafter"/>
</dbReference>
<dbReference type="SMART" id="SM01230">
    <property type="entry name" value="Gln-synt_C"/>
    <property type="match status" value="1"/>
</dbReference>
<dbReference type="GO" id="GO:0006542">
    <property type="term" value="P:glutamine biosynthetic process"/>
    <property type="evidence" value="ECO:0007669"/>
    <property type="project" value="InterPro"/>
</dbReference>
<dbReference type="InterPro" id="IPR008147">
    <property type="entry name" value="Gln_synt_N"/>
</dbReference>
<keyword evidence="7 9" id="KW-0067">ATP-binding</keyword>
<feature type="binding site" evidence="8">
    <location>
        <begin position="264"/>
        <end position="265"/>
    </location>
    <ligand>
        <name>L-glutamate</name>
        <dbReference type="ChEBI" id="CHEBI:29985"/>
    </ligand>
</feature>
<evidence type="ECO:0000256" key="4">
    <source>
        <dbReference type="ARBA" id="ARBA00022490"/>
    </source>
</evidence>
<keyword evidence="5 14" id="KW-0436">Ligase</keyword>
<dbReference type="Proteomes" id="UP000226525">
    <property type="component" value="Unassembled WGS sequence"/>
</dbReference>
<comment type="subcellular location">
    <subcellularLocation>
        <location evidence="1">Cytoplasm</location>
    </subcellularLocation>
</comment>
<feature type="binding site" evidence="9">
    <location>
        <begin position="223"/>
        <end position="225"/>
    </location>
    <ligand>
        <name>ATP</name>
        <dbReference type="ChEBI" id="CHEBI:30616"/>
    </ligand>
</feature>
<dbReference type="NCBIfam" id="TIGR00653">
    <property type="entry name" value="GlnA"/>
    <property type="match status" value="1"/>
</dbReference>
<evidence type="ECO:0000256" key="10">
    <source>
        <dbReference type="PIRSR" id="PIRSR604809-3"/>
    </source>
</evidence>
<feature type="binding site" evidence="10">
    <location>
        <position position="269"/>
    </location>
    <ligand>
        <name>Mg(2+)</name>
        <dbReference type="ChEBI" id="CHEBI:18420"/>
        <label>1</label>
    </ligand>
</feature>
<comment type="caution">
    <text evidence="17">The sequence shown here is derived from an EMBL/GenBank/DDBJ whole genome shotgun (WGS) entry which is preliminary data.</text>
</comment>
<evidence type="ECO:0000256" key="5">
    <source>
        <dbReference type="ARBA" id="ARBA00022598"/>
    </source>
</evidence>
<dbReference type="PANTHER" id="PTHR43407">
    <property type="entry name" value="GLUTAMINE SYNTHETASE"/>
    <property type="match status" value="1"/>
</dbReference>
<dbReference type="EC" id="6.3.1.2" evidence="14"/>
<feature type="binding site" evidence="8">
    <location>
        <position position="359"/>
    </location>
    <ligand>
        <name>L-glutamate</name>
        <dbReference type="ChEBI" id="CHEBI:29985"/>
    </ligand>
</feature>
<dbReference type="AlphaFoldDB" id="A0A2D6YKR2"/>
<keyword evidence="10" id="KW-0460">Magnesium</keyword>
<dbReference type="EMBL" id="NZEX01000110">
    <property type="protein sequence ID" value="MAH63722.1"/>
    <property type="molecule type" value="Genomic_DNA"/>
</dbReference>
<evidence type="ECO:0000313" key="18">
    <source>
        <dbReference type="Proteomes" id="UP000226525"/>
    </source>
</evidence>
<evidence type="ECO:0000313" key="17">
    <source>
        <dbReference type="EMBL" id="MAH63722.1"/>
    </source>
</evidence>
<feature type="binding site" evidence="9">
    <location>
        <position position="208"/>
    </location>
    <ligand>
        <name>ATP</name>
        <dbReference type="ChEBI" id="CHEBI:30616"/>
    </ligand>
</feature>
<evidence type="ECO:0000256" key="7">
    <source>
        <dbReference type="ARBA" id="ARBA00022840"/>
    </source>
</evidence>
<dbReference type="InterPro" id="IPR027302">
    <property type="entry name" value="Gln_synth_N_conserv_site"/>
</dbReference>
<feature type="modified residue" description="O-AMP-tyrosine" evidence="11">
    <location>
        <position position="397"/>
    </location>
</feature>
<feature type="binding site" evidence="9">
    <location>
        <begin position="271"/>
        <end position="273"/>
    </location>
    <ligand>
        <name>ATP</name>
        <dbReference type="ChEBI" id="CHEBI:30616"/>
    </ligand>
</feature>
<feature type="binding site" evidence="8">
    <location>
        <position position="339"/>
    </location>
    <ligand>
        <name>L-glutamate</name>
        <dbReference type="ChEBI" id="CHEBI:29985"/>
    </ligand>
</feature>
<name>A0A2D6YKR2_9DELT</name>
<dbReference type="SUPFAM" id="SSF54368">
    <property type="entry name" value="Glutamine synthetase, N-terminal domain"/>
    <property type="match status" value="1"/>
</dbReference>
<dbReference type="GO" id="GO:0005524">
    <property type="term" value="F:ATP binding"/>
    <property type="evidence" value="ECO:0007669"/>
    <property type="project" value="UniProtKB-KW"/>
</dbReference>
<dbReference type="InterPro" id="IPR014746">
    <property type="entry name" value="Gln_synth/guanido_kin_cat_dom"/>
</dbReference>
<feature type="binding site" evidence="8">
    <location>
        <position position="327"/>
    </location>
    <ligand>
        <name>L-glutamate</name>
        <dbReference type="ChEBI" id="CHEBI:29985"/>
    </ligand>
</feature>
<evidence type="ECO:0000259" key="16">
    <source>
        <dbReference type="PROSITE" id="PS51987"/>
    </source>
</evidence>
<evidence type="ECO:0000256" key="13">
    <source>
        <dbReference type="RuleBase" id="RU000384"/>
    </source>
</evidence>
<feature type="binding site" evidence="10">
    <location>
        <position position="357"/>
    </location>
    <ligand>
        <name>Mg(2+)</name>
        <dbReference type="ChEBI" id="CHEBI:18420"/>
        <label>1</label>
    </ligand>
</feature>
<feature type="binding site" evidence="8">
    <location>
        <position position="321"/>
    </location>
    <ligand>
        <name>L-glutamate</name>
        <dbReference type="ChEBI" id="CHEBI:29985"/>
    </ligand>
</feature>
<evidence type="ECO:0000256" key="3">
    <source>
        <dbReference type="ARBA" id="ARBA00021364"/>
    </source>
</evidence>
<feature type="binding site" evidence="10">
    <location>
        <position position="213"/>
    </location>
    <ligand>
        <name>Mg(2+)</name>
        <dbReference type="ChEBI" id="CHEBI:18420"/>
        <label>1</label>
    </ligand>
</feature>
<feature type="binding site" evidence="10">
    <location>
        <position position="220"/>
    </location>
    <ligand>
        <name>Mg(2+)</name>
        <dbReference type="ChEBI" id="CHEBI:18420"/>
        <label>1</label>
    </ligand>
</feature>
<keyword evidence="11" id="KW-0597">Phosphoprotein</keyword>
<dbReference type="FunFam" id="3.30.590.10:FF:000001">
    <property type="entry name" value="Glutamine synthetase"/>
    <property type="match status" value="1"/>
</dbReference>
<evidence type="ECO:0000259" key="15">
    <source>
        <dbReference type="PROSITE" id="PS51986"/>
    </source>
</evidence>
<dbReference type="GO" id="GO:0004356">
    <property type="term" value="F:glutamine synthetase activity"/>
    <property type="evidence" value="ECO:0007669"/>
    <property type="project" value="UniProtKB-EC"/>
</dbReference>
<feature type="domain" description="GS beta-grasp" evidence="15">
    <location>
        <begin position="14"/>
        <end position="99"/>
    </location>
</feature>
<keyword evidence="6 9" id="KW-0547">Nucleotide-binding</keyword>
<comment type="catalytic activity">
    <reaction evidence="14">
        <text>L-glutamate + NH4(+) + ATP = L-glutamine + ADP + phosphate + H(+)</text>
        <dbReference type="Rhea" id="RHEA:16169"/>
        <dbReference type="ChEBI" id="CHEBI:15378"/>
        <dbReference type="ChEBI" id="CHEBI:28938"/>
        <dbReference type="ChEBI" id="CHEBI:29985"/>
        <dbReference type="ChEBI" id="CHEBI:30616"/>
        <dbReference type="ChEBI" id="CHEBI:43474"/>
        <dbReference type="ChEBI" id="CHEBI:58359"/>
        <dbReference type="ChEBI" id="CHEBI:456216"/>
        <dbReference type="EC" id="6.3.1.2"/>
    </reaction>
</comment>
<evidence type="ECO:0000256" key="6">
    <source>
        <dbReference type="ARBA" id="ARBA00022741"/>
    </source>
</evidence>
<accession>A0A2D6YKR2</accession>
<feature type="binding site" evidence="10">
    <location>
        <position position="131"/>
    </location>
    <ligand>
        <name>Mg(2+)</name>
        <dbReference type="ChEBI" id="CHEBI:18420"/>
        <label>1</label>
    </ligand>
</feature>
<evidence type="ECO:0000256" key="9">
    <source>
        <dbReference type="PIRSR" id="PIRSR604809-2"/>
    </source>
</evidence>
<dbReference type="SUPFAM" id="SSF55931">
    <property type="entry name" value="Glutamine synthetase/guanido kinase"/>
    <property type="match status" value="1"/>
</dbReference>
<evidence type="ECO:0000256" key="14">
    <source>
        <dbReference type="RuleBase" id="RU004356"/>
    </source>
</evidence>
<proteinExistence type="inferred from homology"/>
<evidence type="ECO:0000256" key="1">
    <source>
        <dbReference type="ARBA" id="ARBA00004496"/>
    </source>
</evidence>
<dbReference type="GO" id="GO:0019740">
    <property type="term" value="P:nitrogen utilization"/>
    <property type="evidence" value="ECO:0007669"/>
    <property type="project" value="TreeGrafter"/>
</dbReference>
<dbReference type="Pfam" id="PF00120">
    <property type="entry name" value="Gln-synt_C"/>
    <property type="match status" value="1"/>
</dbReference>
<feature type="domain" description="GS catalytic" evidence="16">
    <location>
        <begin position="106"/>
        <end position="469"/>
    </location>
</feature>
<comment type="similarity">
    <text evidence="2 12 13">Belongs to the glutamine synthetase family.</text>
</comment>
<dbReference type="Pfam" id="PF03951">
    <property type="entry name" value="Gln-synt_N"/>
    <property type="match status" value="1"/>
</dbReference>
<keyword evidence="10" id="KW-0479">Metal-binding</keyword>
<dbReference type="GO" id="GO:0046872">
    <property type="term" value="F:metal ion binding"/>
    <property type="evidence" value="ECO:0007669"/>
    <property type="project" value="UniProtKB-KW"/>
</dbReference>
<gene>
    <name evidence="17" type="primary">glnA</name>
    <name evidence="17" type="ORF">CMN54_09810</name>
</gene>
<comment type="cofactor">
    <cofactor evidence="10">
        <name>Mg(2+)</name>
        <dbReference type="ChEBI" id="CHEBI:18420"/>
    </cofactor>
    <text evidence="10">Binds 2 Mg(2+) ions per subunit.</text>
</comment>
<dbReference type="Gene3D" id="3.10.20.70">
    <property type="entry name" value="Glutamine synthetase, N-terminal domain"/>
    <property type="match status" value="1"/>
</dbReference>
<evidence type="ECO:0000256" key="8">
    <source>
        <dbReference type="PIRSR" id="PIRSR604809-1"/>
    </source>
</evidence>
<dbReference type="InterPro" id="IPR027303">
    <property type="entry name" value="Gln_synth_gly_rich_site"/>
</dbReference>
<keyword evidence="4" id="KW-0963">Cytoplasm</keyword>
<sequence length="469" mass="52683">MTTPKDVLDFIKKNDIEFVDFKFIDLLGTWQHLQVPIGAVNEGMLEEGVMFDGSSIRCWQTIDASDMKMIPDLSTMKVDPFIDANSLTLICDIVDPVTGERYSRDPRNIARKAEAYLVSTGIADTAYFGPEAEFFLFDDVQYSYSGAGGFYSIDSAECPWNTGADEMPNLGYKIGPKLGYFPAAPFDSNQDIRNEMIMMLEKCGLMVERAHHEVAPAQHEINFRFDTLVSCADHLQWYKYVIRNVARHHGKTATFMPKPMFADNGSGMHTHQSLWKDGKPLFAGDEYAGLSETALYYIGGILKHAPSLAALTNPLTNSYKRLVKGFEAPINLAYSNRNRSATIRIPLADSKAAKRIEFRCPDPGANGYMAFAAMLMAGLDGIQNKIHPGDPMDVNIYDLPPEELHKIGKMPGSLRESIENLEANHDFLLKGDVFTKDVIDAWVDYKLNEEVTPIESRPHPYEFNLYYAY</sequence>
<dbReference type="InterPro" id="IPR004809">
    <property type="entry name" value="Gln_synth_I"/>
</dbReference>
<dbReference type="InterPro" id="IPR008146">
    <property type="entry name" value="Gln_synth_cat_dom"/>
</dbReference>